<feature type="non-terminal residue" evidence="2">
    <location>
        <position position="297"/>
    </location>
</feature>
<feature type="non-terminal residue" evidence="2">
    <location>
        <position position="1"/>
    </location>
</feature>
<reference evidence="2" key="2">
    <citation type="journal article" date="2023" name="Plant Pathol.">
        <title>Dismantling and reorganizing Pseudomonas marginalis sensu#lato.</title>
        <authorList>
            <person name="Sawada H."/>
            <person name="Fujikawa T."/>
            <person name="Satou M."/>
        </authorList>
    </citation>
    <scope>NUCLEOTIDE SEQUENCE</scope>
    <source>
        <strain evidence="2">MAFF 301350</strain>
    </source>
</reference>
<comment type="caution">
    <text evidence="2">The sequence shown here is derived from an EMBL/GenBank/DDBJ whole genome shotgun (WGS) entry which is preliminary data.</text>
</comment>
<keyword evidence="3" id="KW-1185">Reference proteome</keyword>
<dbReference type="AlphaFoldDB" id="A0A9Q2XRW6"/>
<feature type="region of interest" description="Disordered" evidence="1">
    <location>
        <begin position="236"/>
        <end position="297"/>
    </location>
</feature>
<name>A0A9Q2XRW6_9PSED</name>
<sequence>VDALGDIVTLVKSKQRDALDWVSLGINLIGVLPAPPTMAAARMSLRPTLFLVRQELRNSAKMLLGDSLIQVLIGHLNATIAGKIDDFVSKARPKLAGLLTEAGDLGIKALNEIAGGLEKVVTGQLDAKGDRAAASQQMAAAGDQLVNNPKAALKNIFGAVHSAYKAAGKGVVNSAASTLVPDEIKTRVLAQTGQLRALGPEMARQLNKLADPSVAMSIGSLLTVLDDAVKGFRKRNKNGQAGVSKPGTVTQVEREKGKESWGEREAARGRCLHQPAARYLPDPAAATPGALRQPHQL</sequence>
<dbReference type="EMBL" id="JAHTBI010000167">
    <property type="protein sequence ID" value="MBV6290484.1"/>
    <property type="molecule type" value="Genomic_DNA"/>
</dbReference>
<evidence type="ECO:0000313" key="2">
    <source>
        <dbReference type="EMBL" id="MBV6290484.1"/>
    </source>
</evidence>
<dbReference type="CDD" id="cd20743">
    <property type="entry name" value="FIX_RhsA-like"/>
    <property type="match status" value="1"/>
</dbReference>
<evidence type="ECO:0000313" key="3">
    <source>
        <dbReference type="Proteomes" id="UP001106592"/>
    </source>
</evidence>
<accession>A0A9Q2XRW6</accession>
<reference evidence="2" key="1">
    <citation type="journal article" date="2022" name="Int. J. Syst. Evol. Microbiol.">
        <title>Pseudomonas aegrilactucae sp. nov. and Pseudomonas morbosilactucae sp. nov., pathogens causing bacterial rot of lettuce in Japan.</title>
        <authorList>
            <person name="Sawada H."/>
            <person name="Fujikawa T."/>
            <person name="Satou M."/>
        </authorList>
    </citation>
    <scope>NUCLEOTIDE SEQUENCE</scope>
    <source>
        <strain evidence="2">MAFF 301350</strain>
    </source>
</reference>
<evidence type="ECO:0000256" key="1">
    <source>
        <dbReference type="SAM" id="MobiDB-lite"/>
    </source>
</evidence>
<organism evidence="2 3">
    <name type="scientific">Pseudomonas aegrilactucae</name>
    <dbReference type="NCBI Taxonomy" id="2854028"/>
    <lineage>
        <taxon>Bacteria</taxon>
        <taxon>Pseudomonadati</taxon>
        <taxon>Pseudomonadota</taxon>
        <taxon>Gammaproteobacteria</taxon>
        <taxon>Pseudomonadales</taxon>
        <taxon>Pseudomonadaceae</taxon>
        <taxon>Pseudomonas</taxon>
    </lineage>
</organism>
<proteinExistence type="predicted"/>
<gene>
    <name evidence="2" type="ORF">KUO17_26310</name>
</gene>
<dbReference type="Proteomes" id="UP001106592">
    <property type="component" value="Unassembled WGS sequence"/>
</dbReference>
<feature type="compositionally biased region" description="Basic and acidic residues" evidence="1">
    <location>
        <begin position="252"/>
        <end position="268"/>
    </location>
</feature>
<protein>
    <submittedName>
        <fullName evidence="2">RHS repeat protein</fullName>
    </submittedName>
</protein>